<name>X1CW98_9ZZZZ</name>
<sequence length="126" mass="13213">MNDFIVDPSGDQRLDPGETADLVVTLSNIGGEDAPSVTGYLFENSPYVDIPDPDGSFGDIISGGTASNSADPFIVHADTSTPPGSEVDFTIIVQAGVYNDTLDFTLVVGQSVPSDTGYYYVYYSGG</sequence>
<accession>X1CW98</accession>
<gene>
    <name evidence="1" type="ORF">S01H4_49552</name>
</gene>
<evidence type="ECO:0008006" key="2">
    <source>
        <dbReference type="Google" id="ProtNLM"/>
    </source>
</evidence>
<dbReference type="AlphaFoldDB" id="X1CW98"/>
<protein>
    <recommendedName>
        <fullName evidence="2">CARDB domain-containing protein</fullName>
    </recommendedName>
</protein>
<organism evidence="1">
    <name type="scientific">marine sediment metagenome</name>
    <dbReference type="NCBI Taxonomy" id="412755"/>
    <lineage>
        <taxon>unclassified sequences</taxon>
        <taxon>metagenomes</taxon>
        <taxon>ecological metagenomes</taxon>
    </lineage>
</organism>
<dbReference type="EMBL" id="BART01028037">
    <property type="protein sequence ID" value="GAH00360.1"/>
    <property type="molecule type" value="Genomic_DNA"/>
</dbReference>
<proteinExistence type="predicted"/>
<comment type="caution">
    <text evidence="1">The sequence shown here is derived from an EMBL/GenBank/DDBJ whole genome shotgun (WGS) entry which is preliminary data.</text>
</comment>
<reference evidence="1" key="1">
    <citation type="journal article" date="2014" name="Front. Microbiol.">
        <title>High frequency of phylogenetically diverse reductive dehalogenase-homologous genes in deep subseafloor sedimentary metagenomes.</title>
        <authorList>
            <person name="Kawai M."/>
            <person name="Futagami T."/>
            <person name="Toyoda A."/>
            <person name="Takaki Y."/>
            <person name="Nishi S."/>
            <person name="Hori S."/>
            <person name="Arai W."/>
            <person name="Tsubouchi T."/>
            <person name="Morono Y."/>
            <person name="Uchiyama I."/>
            <person name="Ito T."/>
            <person name="Fujiyama A."/>
            <person name="Inagaki F."/>
            <person name="Takami H."/>
        </authorList>
    </citation>
    <scope>NUCLEOTIDE SEQUENCE</scope>
    <source>
        <strain evidence="1">Expedition CK06-06</strain>
    </source>
</reference>
<evidence type="ECO:0000313" key="1">
    <source>
        <dbReference type="EMBL" id="GAH00360.1"/>
    </source>
</evidence>
<feature type="non-terminal residue" evidence="1">
    <location>
        <position position="126"/>
    </location>
</feature>